<dbReference type="EMBL" id="CAJOBJ010077938">
    <property type="protein sequence ID" value="CAF4488208.1"/>
    <property type="molecule type" value="Genomic_DNA"/>
</dbReference>
<dbReference type="Proteomes" id="UP000681720">
    <property type="component" value="Unassembled WGS sequence"/>
</dbReference>
<accession>A0A8S2V014</accession>
<dbReference type="AlphaFoldDB" id="A0A8S2V014"/>
<dbReference type="Proteomes" id="UP000681967">
    <property type="component" value="Unassembled WGS sequence"/>
</dbReference>
<proteinExistence type="predicted"/>
<evidence type="ECO:0000313" key="3">
    <source>
        <dbReference type="Proteomes" id="UP000681967"/>
    </source>
</evidence>
<name>A0A8S2V014_9BILA</name>
<organism evidence="1 3">
    <name type="scientific">Rotaria magnacalcarata</name>
    <dbReference type="NCBI Taxonomy" id="392030"/>
    <lineage>
        <taxon>Eukaryota</taxon>
        <taxon>Metazoa</taxon>
        <taxon>Spiralia</taxon>
        <taxon>Gnathifera</taxon>
        <taxon>Rotifera</taxon>
        <taxon>Eurotatoria</taxon>
        <taxon>Bdelloidea</taxon>
        <taxon>Philodinida</taxon>
        <taxon>Philodinidae</taxon>
        <taxon>Rotaria</taxon>
    </lineage>
</organism>
<reference evidence="1" key="1">
    <citation type="submission" date="2021-02" db="EMBL/GenBank/DDBJ databases">
        <authorList>
            <person name="Nowell W R."/>
        </authorList>
    </citation>
    <scope>NUCLEOTIDE SEQUENCE</scope>
</reference>
<dbReference type="EMBL" id="CAJOBH010047000">
    <property type="protein sequence ID" value="CAF4359948.1"/>
    <property type="molecule type" value="Genomic_DNA"/>
</dbReference>
<protein>
    <submittedName>
        <fullName evidence="1">Uncharacterized protein</fullName>
    </submittedName>
</protein>
<feature type="non-terminal residue" evidence="1">
    <location>
        <position position="34"/>
    </location>
</feature>
<evidence type="ECO:0000313" key="2">
    <source>
        <dbReference type="EMBL" id="CAF4488208.1"/>
    </source>
</evidence>
<sequence>MRLTVASSSPPAAVAMLNRKKILYRVLKRIISET</sequence>
<comment type="caution">
    <text evidence="1">The sequence shown here is derived from an EMBL/GenBank/DDBJ whole genome shotgun (WGS) entry which is preliminary data.</text>
</comment>
<gene>
    <name evidence="1" type="ORF">BYL167_LOCUS29857</name>
    <name evidence="2" type="ORF">GIL414_LOCUS34133</name>
</gene>
<evidence type="ECO:0000313" key="1">
    <source>
        <dbReference type="EMBL" id="CAF4359948.1"/>
    </source>
</evidence>